<dbReference type="GO" id="GO:0000981">
    <property type="term" value="F:DNA-binding transcription factor activity, RNA polymerase II-specific"/>
    <property type="evidence" value="ECO:0007669"/>
    <property type="project" value="TreeGrafter"/>
</dbReference>
<evidence type="ECO:0000256" key="2">
    <source>
        <dbReference type="ARBA" id="ARBA00010831"/>
    </source>
</evidence>
<evidence type="ECO:0000256" key="5">
    <source>
        <dbReference type="ARBA" id="ARBA00022737"/>
    </source>
</evidence>
<dbReference type="SUPFAM" id="SSF57667">
    <property type="entry name" value="beta-beta-alpha zinc fingers"/>
    <property type="match status" value="2"/>
</dbReference>
<feature type="domain" description="C2H2-type" evidence="12">
    <location>
        <begin position="295"/>
        <end position="324"/>
    </location>
</feature>
<dbReference type="InterPro" id="IPR036236">
    <property type="entry name" value="Znf_C2H2_sf"/>
</dbReference>
<reference evidence="13" key="1">
    <citation type="submission" date="2021-01" db="EMBL/GenBank/DDBJ databases">
        <authorList>
            <person name="Zahm M."/>
            <person name="Roques C."/>
            <person name="Cabau C."/>
            <person name="Klopp C."/>
            <person name="Donnadieu C."/>
            <person name="Jouanno E."/>
            <person name="Lampietro C."/>
            <person name="Louis A."/>
            <person name="Herpin A."/>
            <person name="Echchiki A."/>
            <person name="Berthelot C."/>
            <person name="Parey E."/>
            <person name="Roest-Crollius H."/>
            <person name="Braasch I."/>
            <person name="Postlethwait J."/>
            <person name="Bobe J."/>
            <person name="Montfort J."/>
            <person name="Bouchez O."/>
            <person name="Begum T."/>
            <person name="Mejri S."/>
            <person name="Adams A."/>
            <person name="Chen W.-J."/>
            <person name="Guiguen Y."/>
        </authorList>
    </citation>
    <scope>NUCLEOTIDE SEQUENCE</scope>
    <source>
        <tissue evidence="13">Blood</tissue>
    </source>
</reference>
<feature type="compositionally biased region" description="Polar residues" evidence="11">
    <location>
        <begin position="419"/>
        <end position="432"/>
    </location>
</feature>
<dbReference type="PROSITE" id="PS00028">
    <property type="entry name" value="ZINC_FINGER_C2H2_1"/>
    <property type="match status" value="3"/>
</dbReference>
<keyword evidence="5" id="KW-0677">Repeat</keyword>
<keyword evidence="14" id="KW-1185">Reference proteome</keyword>
<name>A0A8T3E397_9TELE</name>
<comment type="subcellular location">
    <subcellularLocation>
        <location evidence="1">Nucleus</location>
    </subcellularLocation>
</comment>
<evidence type="ECO:0000256" key="4">
    <source>
        <dbReference type="ARBA" id="ARBA00022723"/>
    </source>
</evidence>
<dbReference type="Gene3D" id="3.30.160.60">
    <property type="entry name" value="Classic Zinc Finger"/>
    <property type="match status" value="4"/>
</dbReference>
<dbReference type="Pfam" id="PF00096">
    <property type="entry name" value="zf-C2H2"/>
    <property type="match status" value="2"/>
</dbReference>
<evidence type="ECO:0000313" key="14">
    <source>
        <dbReference type="Proteomes" id="UP000829720"/>
    </source>
</evidence>
<dbReference type="AlphaFoldDB" id="A0A8T3E397"/>
<dbReference type="InterPro" id="IPR013087">
    <property type="entry name" value="Znf_C2H2_type"/>
</dbReference>
<dbReference type="FunFam" id="3.30.160.60:FF:001330">
    <property type="entry name" value="Zinc finger protein ZIC 4"/>
    <property type="match status" value="1"/>
</dbReference>
<feature type="domain" description="C2H2-type" evidence="12">
    <location>
        <begin position="325"/>
        <end position="354"/>
    </location>
</feature>
<dbReference type="SMART" id="SM00355">
    <property type="entry name" value="ZnF_C2H2"/>
    <property type="match status" value="4"/>
</dbReference>
<dbReference type="PROSITE" id="PS50157">
    <property type="entry name" value="ZINC_FINGER_C2H2_2"/>
    <property type="match status" value="4"/>
</dbReference>
<keyword evidence="3" id="KW-0217">Developmental protein</keyword>
<dbReference type="OrthoDB" id="3214149at2759"/>
<dbReference type="InterPro" id="IPR056436">
    <property type="entry name" value="Znf-C2H2_ZIC1-5/GLI1-3-like"/>
</dbReference>
<gene>
    <name evidence="13" type="ORF">AGOR_G00023730</name>
</gene>
<sequence>MSSLSRFCGCPVSNVYPGESNTEPSVVLPPLAGAHTGHPTGLPLKLCPSHSLRDYPENRSSSYDCYSATQPPDFGFSSHRLEHSPEGSVGGTELLGKGMPPVTDQLASRPTEHGVIGRYSDLTSYRESRSQTFFTTYHEQAQGYTDASRDLGSQVMLGLPGDFLSRTNLYSHSLNAQRSSRQPVVTQFMSFYKPLNMAIQQGGNDAFLKFSRKNIKCEMICRWSDSQEEPGKRPCAMTFETMYELVTHLTMEHVGGPEQADHVCYWEDCPRERKPFKAKYKLVNHIRVHTGEKPFPCPFYGCDKLFARSENLKIHKRTHTGEKPFKCDFEGCNRRFANSSDRKKHSHVHSNDKPYTCKVRGCQKCYTHPSSLRKHMKLHCKAYLTKANESSRDNGEHLAEDRPPELSPPQRASCPKTHVSYSMRPTTPQDPVSSEMRDGSSARPRYIHVYDNRVESASQSQSVLDQLLLQKDHYRTEMVKCTTNQASHAFAPSHRTFQSHSGAPFQKSIVNGWYTCQSGPEPSSSKQCYSDRSPV</sequence>
<evidence type="ECO:0000256" key="8">
    <source>
        <dbReference type="ARBA" id="ARBA00023125"/>
    </source>
</evidence>
<dbReference type="GO" id="GO:0008270">
    <property type="term" value="F:zinc ion binding"/>
    <property type="evidence" value="ECO:0007669"/>
    <property type="project" value="UniProtKB-KW"/>
</dbReference>
<feature type="compositionally biased region" description="Basic and acidic residues" evidence="11">
    <location>
        <begin position="389"/>
        <end position="404"/>
    </location>
</feature>
<dbReference type="InterPro" id="IPR043359">
    <property type="entry name" value="GLI-like"/>
</dbReference>
<dbReference type="InterPro" id="IPR041643">
    <property type="entry name" value="Znf_ZIC"/>
</dbReference>
<keyword evidence="8" id="KW-0238">DNA-binding</keyword>
<dbReference type="FunFam" id="3.30.160.60:FF:000041">
    <property type="entry name" value="Zinc finger protein ZIC 1"/>
    <property type="match status" value="1"/>
</dbReference>
<evidence type="ECO:0000256" key="11">
    <source>
        <dbReference type="SAM" id="MobiDB-lite"/>
    </source>
</evidence>
<keyword evidence="4" id="KW-0479">Metal-binding</keyword>
<evidence type="ECO:0000256" key="3">
    <source>
        <dbReference type="ARBA" id="ARBA00022473"/>
    </source>
</evidence>
<comment type="similarity">
    <text evidence="2">Belongs to the GLI C2H2-type zinc-finger protein family.</text>
</comment>
<dbReference type="Proteomes" id="UP000829720">
    <property type="component" value="Unassembled WGS sequence"/>
</dbReference>
<proteinExistence type="inferred from homology"/>
<dbReference type="EMBL" id="JAERUA010000002">
    <property type="protein sequence ID" value="KAI1903100.1"/>
    <property type="molecule type" value="Genomic_DNA"/>
</dbReference>
<evidence type="ECO:0000256" key="1">
    <source>
        <dbReference type="ARBA" id="ARBA00004123"/>
    </source>
</evidence>
<evidence type="ECO:0000259" key="12">
    <source>
        <dbReference type="PROSITE" id="PS50157"/>
    </source>
</evidence>
<organism evidence="13 14">
    <name type="scientific">Albula goreensis</name>
    <dbReference type="NCBI Taxonomy" id="1534307"/>
    <lineage>
        <taxon>Eukaryota</taxon>
        <taxon>Metazoa</taxon>
        <taxon>Chordata</taxon>
        <taxon>Craniata</taxon>
        <taxon>Vertebrata</taxon>
        <taxon>Euteleostomi</taxon>
        <taxon>Actinopterygii</taxon>
        <taxon>Neopterygii</taxon>
        <taxon>Teleostei</taxon>
        <taxon>Albuliformes</taxon>
        <taxon>Albulidae</taxon>
        <taxon>Albula</taxon>
    </lineage>
</organism>
<evidence type="ECO:0000256" key="9">
    <source>
        <dbReference type="ARBA" id="ARBA00023242"/>
    </source>
</evidence>
<feature type="domain" description="C2H2-type" evidence="12">
    <location>
        <begin position="267"/>
        <end position="294"/>
    </location>
</feature>
<dbReference type="PANTHER" id="PTHR45718:SF4">
    <property type="entry name" value="TRANSCRIPTIONAL ACTIVATOR CUBITUS INTERRUPTUS"/>
    <property type="match status" value="1"/>
</dbReference>
<keyword evidence="6 10" id="KW-0863">Zinc-finger</keyword>
<keyword evidence="7" id="KW-0862">Zinc</keyword>
<evidence type="ECO:0000256" key="7">
    <source>
        <dbReference type="ARBA" id="ARBA00022833"/>
    </source>
</evidence>
<feature type="domain" description="C2H2-type" evidence="12">
    <location>
        <begin position="355"/>
        <end position="379"/>
    </location>
</feature>
<dbReference type="Pfam" id="PF18366">
    <property type="entry name" value="zf_ZIC"/>
    <property type="match status" value="1"/>
</dbReference>
<dbReference type="FunFam" id="3.30.160.60:FF:000035">
    <property type="entry name" value="Zinc finger protein ZIC 1"/>
    <property type="match status" value="1"/>
</dbReference>
<evidence type="ECO:0000256" key="10">
    <source>
        <dbReference type="PROSITE-ProRule" id="PRU00042"/>
    </source>
</evidence>
<comment type="caution">
    <text evidence="13">The sequence shown here is derived from an EMBL/GenBank/DDBJ whole genome shotgun (WGS) entry which is preliminary data.</text>
</comment>
<evidence type="ECO:0000313" key="13">
    <source>
        <dbReference type="EMBL" id="KAI1903100.1"/>
    </source>
</evidence>
<keyword evidence="9" id="KW-0539">Nucleus</keyword>
<dbReference type="PANTHER" id="PTHR45718">
    <property type="entry name" value="TRANSCRIPTIONAL ACTIVATOR CUBITUS INTERRUPTUS"/>
    <property type="match status" value="1"/>
</dbReference>
<evidence type="ECO:0000256" key="6">
    <source>
        <dbReference type="ARBA" id="ARBA00022771"/>
    </source>
</evidence>
<dbReference type="GO" id="GO:0005634">
    <property type="term" value="C:nucleus"/>
    <property type="evidence" value="ECO:0007669"/>
    <property type="project" value="UniProtKB-SubCell"/>
</dbReference>
<dbReference type="Pfam" id="PF23561">
    <property type="entry name" value="zf-C2H2_15"/>
    <property type="match status" value="1"/>
</dbReference>
<protein>
    <recommendedName>
        <fullName evidence="12">C2H2-type domain-containing protein</fullName>
    </recommendedName>
</protein>
<dbReference type="GO" id="GO:0000978">
    <property type="term" value="F:RNA polymerase II cis-regulatory region sequence-specific DNA binding"/>
    <property type="evidence" value="ECO:0007669"/>
    <property type="project" value="TreeGrafter"/>
</dbReference>
<accession>A0A8T3E397</accession>
<feature type="region of interest" description="Disordered" evidence="11">
    <location>
        <begin position="389"/>
        <end position="441"/>
    </location>
</feature>